<dbReference type="CDD" id="cd18682">
    <property type="entry name" value="PIN_VapC-like"/>
    <property type="match status" value="1"/>
</dbReference>
<gene>
    <name evidence="2" type="ORF">LCGC14_0352700</name>
</gene>
<feature type="domain" description="PIN" evidence="1">
    <location>
        <begin position="5"/>
        <end position="118"/>
    </location>
</feature>
<dbReference type="Gene3D" id="3.40.50.1010">
    <property type="entry name" value="5'-nuclease"/>
    <property type="match status" value="1"/>
</dbReference>
<proteinExistence type="predicted"/>
<dbReference type="EMBL" id="LAZR01000267">
    <property type="protein sequence ID" value="KKN78169.1"/>
    <property type="molecule type" value="Genomic_DNA"/>
</dbReference>
<evidence type="ECO:0000313" key="2">
    <source>
        <dbReference type="EMBL" id="KKN78169.1"/>
    </source>
</evidence>
<sequence>MVAAVFDASAVLALLRDEPGADLVEPYVGRAAISAVNLQEVVKELLLQGLPLTVAREILLELRLEVRSHDEDAAYAAAALHEQTKKYGRGLGDRSCMALGLALEVPVVTADREWKKVKIADLKFVHLR</sequence>
<dbReference type="Pfam" id="PF01850">
    <property type="entry name" value="PIN"/>
    <property type="match status" value="1"/>
</dbReference>
<organism evidence="2">
    <name type="scientific">marine sediment metagenome</name>
    <dbReference type="NCBI Taxonomy" id="412755"/>
    <lineage>
        <taxon>unclassified sequences</taxon>
        <taxon>metagenomes</taxon>
        <taxon>ecological metagenomes</taxon>
    </lineage>
</organism>
<protein>
    <recommendedName>
        <fullName evidence="1">PIN domain-containing protein</fullName>
    </recommendedName>
</protein>
<comment type="caution">
    <text evidence="2">The sequence shown here is derived from an EMBL/GenBank/DDBJ whole genome shotgun (WGS) entry which is preliminary data.</text>
</comment>
<name>A0A0F9TFV3_9ZZZZ</name>
<dbReference type="InterPro" id="IPR002716">
    <property type="entry name" value="PIN_dom"/>
</dbReference>
<dbReference type="InterPro" id="IPR029060">
    <property type="entry name" value="PIN-like_dom_sf"/>
</dbReference>
<accession>A0A0F9TFV3</accession>
<evidence type="ECO:0000259" key="1">
    <source>
        <dbReference type="Pfam" id="PF01850"/>
    </source>
</evidence>
<dbReference type="SUPFAM" id="SSF88723">
    <property type="entry name" value="PIN domain-like"/>
    <property type="match status" value="1"/>
</dbReference>
<reference evidence="2" key="1">
    <citation type="journal article" date="2015" name="Nature">
        <title>Complex archaea that bridge the gap between prokaryotes and eukaryotes.</title>
        <authorList>
            <person name="Spang A."/>
            <person name="Saw J.H."/>
            <person name="Jorgensen S.L."/>
            <person name="Zaremba-Niedzwiedzka K."/>
            <person name="Martijn J."/>
            <person name="Lind A.E."/>
            <person name="van Eijk R."/>
            <person name="Schleper C."/>
            <person name="Guy L."/>
            <person name="Ettema T.J."/>
        </authorList>
    </citation>
    <scope>NUCLEOTIDE SEQUENCE</scope>
</reference>
<dbReference type="AlphaFoldDB" id="A0A0F9TFV3"/>